<evidence type="ECO:0000313" key="4">
    <source>
        <dbReference type="Proteomes" id="UP000628840"/>
    </source>
</evidence>
<sequence>MESALEDVEFLARSPNRVEVLCLLAGGRHTRTALAEETGASQATLGRILTDFQERAWVRRAGSEYVATATGRLVASALSDLLDSLETERELRDIVDYLPTHAMDFDLGHLQDATITFPSETRPDAPVKRVVDLIRDAEDVTVFSHAFNERSLAAVHDRVTAGDATFRAVFSEHAVDALADAPDLRARLEGLLAHDAADARVHGEGIPLAVTIADETVHMLLRDENGVLQASLDTDDDAVRAWASDTFDHYWRSAAPLEKSALE</sequence>
<dbReference type="AlphaFoldDB" id="A0A830FBI5"/>
<dbReference type="EMBL" id="BMPF01000003">
    <property type="protein sequence ID" value="GGL38165.1"/>
    <property type="molecule type" value="Genomic_DNA"/>
</dbReference>
<dbReference type="SUPFAM" id="SSF46785">
    <property type="entry name" value="Winged helix' DNA-binding domain"/>
    <property type="match status" value="1"/>
</dbReference>
<reference evidence="3 4" key="1">
    <citation type="journal article" date="2019" name="Int. J. Syst. Evol. Microbiol.">
        <title>The Global Catalogue of Microorganisms (GCM) 10K type strain sequencing project: providing services to taxonomists for standard genome sequencing and annotation.</title>
        <authorList>
            <consortium name="The Broad Institute Genomics Platform"/>
            <consortium name="The Broad Institute Genome Sequencing Center for Infectious Disease"/>
            <person name="Wu L."/>
            <person name="Ma J."/>
        </authorList>
    </citation>
    <scope>NUCLEOTIDE SEQUENCE [LARGE SCALE GENOMIC DNA]</scope>
    <source>
        <strain evidence="3 4">JCM 19585</strain>
    </source>
</reference>
<evidence type="ECO:0000259" key="1">
    <source>
        <dbReference type="Pfam" id="PF08350"/>
    </source>
</evidence>
<accession>A0A830FBI5</accession>
<feature type="domain" description="HVO-A0261-like N-terminal" evidence="2">
    <location>
        <begin position="6"/>
        <end position="89"/>
    </location>
</feature>
<dbReference type="OrthoDB" id="330490at2157"/>
<comment type="caution">
    <text evidence="3">The sequence shown here is derived from an EMBL/GenBank/DDBJ whole genome shotgun (WGS) entry which is preliminary data.</text>
</comment>
<feature type="domain" description="Methanogenesis regulatory protein FilR1 middle" evidence="1">
    <location>
        <begin position="123"/>
        <end position="252"/>
    </location>
</feature>
<dbReference type="Proteomes" id="UP000628840">
    <property type="component" value="Unassembled WGS sequence"/>
</dbReference>
<dbReference type="InterPro" id="IPR036390">
    <property type="entry name" value="WH_DNA-bd_sf"/>
</dbReference>
<gene>
    <name evidence="3" type="ORF">GCM10009037_22210</name>
</gene>
<dbReference type="InterPro" id="IPR013561">
    <property type="entry name" value="FilR1_middle_dom"/>
</dbReference>
<dbReference type="Pfam" id="PF08350">
    <property type="entry name" value="FilR1_middle"/>
    <property type="match status" value="1"/>
</dbReference>
<dbReference type="Pfam" id="PF25213">
    <property type="entry name" value="HVO_A0261_N"/>
    <property type="match status" value="1"/>
</dbReference>
<dbReference type="InterPro" id="IPR057527">
    <property type="entry name" value="HVO_A0261-like_N"/>
</dbReference>
<evidence type="ECO:0008006" key="5">
    <source>
        <dbReference type="Google" id="ProtNLM"/>
    </source>
</evidence>
<name>A0A830FBI5_9EURY</name>
<dbReference type="RefSeq" id="WP_188883816.1">
    <property type="nucleotide sequence ID" value="NZ_BMPF01000003.1"/>
</dbReference>
<keyword evidence="4" id="KW-1185">Reference proteome</keyword>
<evidence type="ECO:0000313" key="3">
    <source>
        <dbReference type="EMBL" id="GGL38165.1"/>
    </source>
</evidence>
<evidence type="ECO:0000259" key="2">
    <source>
        <dbReference type="Pfam" id="PF25213"/>
    </source>
</evidence>
<protein>
    <recommendedName>
        <fullName evidence="5">ArsR family transcriptional regulator</fullName>
    </recommendedName>
</protein>
<organism evidence="3 4">
    <name type="scientific">Halarchaeum grantii</name>
    <dbReference type="NCBI Taxonomy" id="1193105"/>
    <lineage>
        <taxon>Archaea</taxon>
        <taxon>Methanobacteriati</taxon>
        <taxon>Methanobacteriota</taxon>
        <taxon>Stenosarchaea group</taxon>
        <taxon>Halobacteria</taxon>
        <taxon>Halobacteriales</taxon>
        <taxon>Halobacteriaceae</taxon>
    </lineage>
</organism>
<dbReference type="Gene3D" id="1.10.10.10">
    <property type="entry name" value="Winged helix-like DNA-binding domain superfamily/Winged helix DNA-binding domain"/>
    <property type="match status" value="1"/>
</dbReference>
<dbReference type="InterPro" id="IPR036388">
    <property type="entry name" value="WH-like_DNA-bd_sf"/>
</dbReference>
<proteinExistence type="predicted"/>